<gene>
    <name evidence="1" type="ORF">BOLC7T41718H</name>
</gene>
<proteinExistence type="predicted"/>
<protein>
    <submittedName>
        <fullName evidence="1">Uncharacterized protein</fullName>
    </submittedName>
</protein>
<reference evidence="1" key="1">
    <citation type="submission" date="2018-11" db="EMBL/GenBank/DDBJ databases">
        <authorList>
            <consortium name="Genoscope - CEA"/>
            <person name="William W."/>
        </authorList>
    </citation>
    <scope>NUCLEOTIDE SEQUENCE</scope>
</reference>
<accession>A0A3P6E963</accession>
<organism evidence="1">
    <name type="scientific">Brassica oleracea</name>
    <name type="common">Wild cabbage</name>
    <dbReference type="NCBI Taxonomy" id="3712"/>
    <lineage>
        <taxon>Eukaryota</taxon>
        <taxon>Viridiplantae</taxon>
        <taxon>Streptophyta</taxon>
        <taxon>Embryophyta</taxon>
        <taxon>Tracheophyta</taxon>
        <taxon>Spermatophyta</taxon>
        <taxon>Magnoliopsida</taxon>
        <taxon>eudicotyledons</taxon>
        <taxon>Gunneridae</taxon>
        <taxon>Pentapetalae</taxon>
        <taxon>rosids</taxon>
        <taxon>malvids</taxon>
        <taxon>Brassicales</taxon>
        <taxon>Brassicaceae</taxon>
        <taxon>Brassiceae</taxon>
        <taxon>Brassica</taxon>
    </lineage>
</organism>
<evidence type="ECO:0000313" key="1">
    <source>
        <dbReference type="EMBL" id="VDD36158.1"/>
    </source>
</evidence>
<dbReference type="EMBL" id="LR031876">
    <property type="protein sequence ID" value="VDD36158.1"/>
    <property type="molecule type" value="Genomic_DNA"/>
</dbReference>
<sequence>MPIGVPKVPFRSPGEGDTSWVDIYPFRNKKKPSPFQLNLDEKKYINESS</sequence>
<dbReference type="AlphaFoldDB" id="A0A3P6E963"/>
<name>A0A3P6E963_BRAOL</name>